<protein>
    <submittedName>
        <fullName evidence="2">Alpha/beta hydrolase</fullName>
    </submittedName>
</protein>
<keyword evidence="3" id="KW-1185">Reference proteome</keyword>
<dbReference type="Proteomes" id="UP001526426">
    <property type="component" value="Unassembled WGS sequence"/>
</dbReference>
<accession>A0ABT3L5S7</accession>
<gene>
    <name evidence="2" type="ORF">K4A83_11355</name>
</gene>
<organism evidence="2 3">
    <name type="scientific">Spirulina subsalsa FACHB-351</name>
    <dbReference type="NCBI Taxonomy" id="234711"/>
    <lineage>
        <taxon>Bacteria</taxon>
        <taxon>Bacillati</taxon>
        <taxon>Cyanobacteriota</taxon>
        <taxon>Cyanophyceae</taxon>
        <taxon>Spirulinales</taxon>
        <taxon>Spirulinaceae</taxon>
        <taxon>Spirulina</taxon>
    </lineage>
</organism>
<proteinExistence type="predicted"/>
<evidence type="ECO:0000313" key="2">
    <source>
        <dbReference type="EMBL" id="MCW6036854.1"/>
    </source>
</evidence>
<evidence type="ECO:0000313" key="3">
    <source>
        <dbReference type="Proteomes" id="UP001526426"/>
    </source>
</evidence>
<comment type="caution">
    <text evidence="2">The sequence shown here is derived from an EMBL/GenBank/DDBJ whole genome shotgun (WGS) entry which is preliminary data.</text>
</comment>
<dbReference type="RefSeq" id="WP_265264675.1">
    <property type="nucleotide sequence ID" value="NZ_JAIHOM010000048.1"/>
</dbReference>
<dbReference type="Pfam" id="PF07176">
    <property type="entry name" value="DUF1400"/>
    <property type="match status" value="1"/>
</dbReference>
<dbReference type="EMBL" id="JAIHOM010000048">
    <property type="protein sequence ID" value="MCW6036854.1"/>
    <property type="molecule type" value="Genomic_DNA"/>
</dbReference>
<keyword evidence="2" id="KW-0378">Hydrolase</keyword>
<dbReference type="InterPro" id="IPR010802">
    <property type="entry name" value="DUF1400"/>
</dbReference>
<name>A0ABT3L5S7_9CYAN</name>
<sequence length="178" mass="19570">MRNSILRSALAGTVLTVGVLCTSFNLNAIAAERVVLRYSILEASISVAELTDLAERGEVSPELQAYLELANQNPEEFRGILTKEIVVDGVWLSRLLNNSIGEMLLDQVSDVIHTPTKRANRQALRSALVSSAMTDGKITLIEVLQNYPTSELHINGDRLVEVIQQIDKLRQGLSILGF</sequence>
<reference evidence="2 3" key="1">
    <citation type="submission" date="2021-08" db="EMBL/GenBank/DDBJ databases">
        <title>Draft genome sequence of Spirulina subsalsa with high tolerance to salinity and hype-accumulation of phycocyanin.</title>
        <authorList>
            <person name="Pei H."/>
            <person name="Jiang L."/>
        </authorList>
    </citation>
    <scope>NUCLEOTIDE SEQUENCE [LARGE SCALE GENOMIC DNA]</scope>
    <source>
        <strain evidence="2 3">FACHB-351</strain>
    </source>
</reference>
<evidence type="ECO:0000259" key="1">
    <source>
        <dbReference type="Pfam" id="PF07176"/>
    </source>
</evidence>
<feature type="domain" description="DUF1400" evidence="1">
    <location>
        <begin position="30"/>
        <end position="155"/>
    </location>
</feature>
<dbReference type="GO" id="GO:0016787">
    <property type="term" value="F:hydrolase activity"/>
    <property type="evidence" value="ECO:0007669"/>
    <property type="project" value="UniProtKB-KW"/>
</dbReference>